<gene>
    <name evidence="1" type="ORF">V1633_11095</name>
</gene>
<dbReference type="Proteomes" id="UP001332243">
    <property type="component" value="Unassembled WGS sequence"/>
</dbReference>
<dbReference type="RefSeq" id="WP_331214144.1">
    <property type="nucleotide sequence ID" value="NZ_JAZGQK010000007.1"/>
</dbReference>
<evidence type="ECO:0000313" key="2">
    <source>
        <dbReference type="Proteomes" id="UP001332243"/>
    </source>
</evidence>
<reference evidence="1 2" key="1">
    <citation type="submission" date="2024-01" db="EMBL/GenBank/DDBJ databases">
        <title>Genome insights into Plantactinospora sonchi sp. nov.</title>
        <authorList>
            <person name="Wang L."/>
        </authorList>
    </citation>
    <scope>NUCLEOTIDE SEQUENCE [LARGE SCALE GENOMIC DNA]</scope>
    <source>
        <strain evidence="1 2">NEAU-QY2</strain>
    </source>
</reference>
<accession>A0ABU7RRA0</accession>
<comment type="caution">
    <text evidence="1">The sequence shown here is derived from an EMBL/GenBank/DDBJ whole genome shotgun (WGS) entry which is preliminary data.</text>
</comment>
<evidence type="ECO:0000313" key="1">
    <source>
        <dbReference type="EMBL" id="MEE6259033.1"/>
    </source>
</evidence>
<name>A0ABU7RRA0_9ACTN</name>
<organism evidence="1 2">
    <name type="scientific">Plantactinospora sonchi</name>
    <dbReference type="NCBI Taxonomy" id="1544735"/>
    <lineage>
        <taxon>Bacteria</taxon>
        <taxon>Bacillati</taxon>
        <taxon>Actinomycetota</taxon>
        <taxon>Actinomycetes</taxon>
        <taxon>Micromonosporales</taxon>
        <taxon>Micromonosporaceae</taxon>
        <taxon>Plantactinospora</taxon>
    </lineage>
</organism>
<keyword evidence="2" id="KW-1185">Reference proteome</keyword>
<dbReference type="EMBL" id="JAZGQK010000007">
    <property type="protein sequence ID" value="MEE6259033.1"/>
    <property type="molecule type" value="Genomic_DNA"/>
</dbReference>
<evidence type="ECO:0008006" key="3">
    <source>
        <dbReference type="Google" id="ProtNLM"/>
    </source>
</evidence>
<sequence length="161" mass="17056">MVFGWWLHPIAAVLRGAVKLGHDGLCLPIQHLLPSVLDGRRREGAVDFLSRPVAQHATAGTGQHLAGESADIPRLLHLLLVVSQLLLIADVLLVDGLDLGVGLLDCISNVVDVGGVVCGSRRSLLRGVYQTVQFGHVRGGSGVALRRPQLGELVAAVQQSF</sequence>
<protein>
    <recommendedName>
        <fullName evidence="3">Secreted protein</fullName>
    </recommendedName>
</protein>
<proteinExistence type="predicted"/>